<dbReference type="Pfam" id="PF13385">
    <property type="entry name" value="Laminin_G_3"/>
    <property type="match status" value="1"/>
</dbReference>
<dbReference type="InterPro" id="IPR013320">
    <property type="entry name" value="ConA-like_dom_sf"/>
</dbReference>
<dbReference type="RefSeq" id="WP_253239625.1">
    <property type="nucleotide sequence ID" value="NZ_JAMYJR010000026.1"/>
</dbReference>
<proteinExistence type="predicted"/>
<dbReference type="Gene3D" id="2.60.120.200">
    <property type="match status" value="1"/>
</dbReference>
<keyword evidence="3" id="KW-1185">Reference proteome</keyword>
<keyword evidence="1" id="KW-0732">Signal</keyword>
<evidence type="ECO:0000313" key="3">
    <source>
        <dbReference type="Proteomes" id="UP001523369"/>
    </source>
</evidence>
<protein>
    <submittedName>
        <fullName evidence="2">LamG domain-containing protein</fullName>
    </submittedName>
</protein>
<evidence type="ECO:0000256" key="1">
    <source>
        <dbReference type="SAM" id="SignalP"/>
    </source>
</evidence>
<reference evidence="2 3" key="1">
    <citation type="submission" date="2022-06" db="EMBL/GenBank/DDBJ databases">
        <title>New Species of the Genus Actinoplanes, ActinopZanes ferrugineus.</title>
        <authorList>
            <person name="Ding P."/>
        </authorList>
    </citation>
    <scope>NUCLEOTIDE SEQUENCE [LARGE SCALE GENOMIC DNA]</scope>
    <source>
        <strain evidence="2 3">TRM88003</strain>
    </source>
</reference>
<comment type="caution">
    <text evidence="2">The sequence shown here is derived from an EMBL/GenBank/DDBJ whole genome shotgun (WGS) entry which is preliminary data.</text>
</comment>
<organism evidence="2 3">
    <name type="scientific">Paractinoplanes aksuensis</name>
    <dbReference type="NCBI Taxonomy" id="2939490"/>
    <lineage>
        <taxon>Bacteria</taxon>
        <taxon>Bacillati</taxon>
        <taxon>Actinomycetota</taxon>
        <taxon>Actinomycetes</taxon>
        <taxon>Micromonosporales</taxon>
        <taxon>Micromonosporaceae</taxon>
        <taxon>Paractinoplanes</taxon>
    </lineage>
</organism>
<name>A0ABT1DSS9_9ACTN</name>
<dbReference type="SUPFAM" id="SSF49899">
    <property type="entry name" value="Concanavalin A-like lectins/glucanases"/>
    <property type="match status" value="1"/>
</dbReference>
<evidence type="ECO:0000313" key="2">
    <source>
        <dbReference type="EMBL" id="MCO8273553.1"/>
    </source>
</evidence>
<feature type="signal peptide" evidence="1">
    <location>
        <begin position="1"/>
        <end position="22"/>
    </location>
</feature>
<accession>A0ABT1DSS9</accession>
<feature type="chain" id="PRO_5045956303" evidence="1">
    <location>
        <begin position="23"/>
        <end position="234"/>
    </location>
</feature>
<sequence>MRRVLSGLVLLLAVLAGTTAAAAEPATETVHYTFDGPSPLTDVSGHGHDLTPVSRFGGAFTTVAHNGGQALVFPSPCHAEPCPRIALRAATTTGLNPGRRPLRYGASVRLAADQTTKGENVLQKGFSAQGSQYKLQIDGLAGRPSCVLVDDRRPQIHAAISNVGVADDRWHTLECRRAGSRLSILVDGVTRGRATVPADLSVSNRRPFSLGGKGSYPDNDQFQGILDEVWVRIG</sequence>
<dbReference type="Proteomes" id="UP001523369">
    <property type="component" value="Unassembled WGS sequence"/>
</dbReference>
<dbReference type="EMBL" id="JAMYJR010000026">
    <property type="protein sequence ID" value="MCO8273553.1"/>
    <property type="molecule type" value="Genomic_DNA"/>
</dbReference>
<gene>
    <name evidence="2" type="ORF">M1L60_23435</name>
</gene>